<evidence type="ECO:0000256" key="1">
    <source>
        <dbReference type="ARBA" id="ARBA00023015"/>
    </source>
</evidence>
<dbReference type="SUPFAM" id="SSF101941">
    <property type="entry name" value="NAC domain"/>
    <property type="match status" value="1"/>
</dbReference>
<keyword evidence="1" id="KW-0805">Transcription regulation</keyword>
<dbReference type="GO" id="GO:0006355">
    <property type="term" value="P:regulation of DNA-templated transcription"/>
    <property type="evidence" value="ECO:0007669"/>
    <property type="project" value="InterPro"/>
</dbReference>
<dbReference type="Proteomes" id="UP000594638">
    <property type="component" value="Unassembled WGS sequence"/>
</dbReference>
<gene>
    <name evidence="6" type="ORF">OLEA9_D003455</name>
</gene>
<proteinExistence type="predicted"/>
<organism evidence="6 7">
    <name type="scientific">Olea europaea subsp. europaea</name>
    <dbReference type="NCBI Taxonomy" id="158383"/>
    <lineage>
        <taxon>Eukaryota</taxon>
        <taxon>Viridiplantae</taxon>
        <taxon>Streptophyta</taxon>
        <taxon>Embryophyta</taxon>
        <taxon>Tracheophyta</taxon>
        <taxon>Spermatophyta</taxon>
        <taxon>Magnoliopsida</taxon>
        <taxon>eudicotyledons</taxon>
        <taxon>Gunneridae</taxon>
        <taxon>Pentapetalae</taxon>
        <taxon>asterids</taxon>
        <taxon>lamiids</taxon>
        <taxon>Lamiales</taxon>
        <taxon>Oleaceae</taxon>
        <taxon>Oleeae</taxon>
        <taxon>Olea</taxon>
    </lineage>
</organism>
<keyword evidence="7" id="KW-1185">Reference proteome</keyword>
<dbReference type="InterPro" id="IPR036093">
    <property type="entry name" value="NAC_dom_sf"/>
</dbReference>
<dbReference type="Gene3D" id="2.170.150.80">
    <property type="entry name" value="NAC domain"/>
    <property type="match status" value="1"/>
</dbReference>
<evidence type="ECO:0000313" key="7">
    <source>
        <dbReference type="Proteomes" id="UP000594638"/>
    </source>
</evidence>
<dbReference type="Pfam" id="PF02365">
    <property type="entry name" value="NAM"/>
    <property type="match status" value="1"/>
</dbReference>
<keyword evidence="2" id="KW-0238">DNA-binding</keyword>
<sequence>MFIIWFSTIHKRMFFCPMNRKYQNGQSLNRATEKSLLKATGKDKNITFMKGVKIGMKKTLIFHIEDSFVLCRLFKKTDIKQEENAGISNVNEVEEIISSPTPTIAKPPAEDG</sequence>
<reference evidence="6 7" key="1">
    <citation type="submission" date="2019-12" db="EMBL/GenBank/DDBJ databases">
        <authorList>
            <person name="Alioto T."/>
            <person name="Alioto T."/>
            <person name="Gomez Garrido J."/>
        </authorList>
    </citation>
    <scope>NUCLEOTIDE SEQUENCE [LARGE SCALE GENOMIC DNA]</scope>
</reference>
<evidence type="ECO:0000259" key="5">
    <source>
        <dbReference type="PROSITE" id="PS51005"/>
    </source>
</evidence>
<accession>A0A8S0RTA1</accession>
<dbReference type="InterPro" id="IPR003441">
    <property type="entry name" value="NAC-dom"/>
</dbReference>
<dbReference type="EMBL" id="CACTIH010003727">
    <property type="protein sequence ID" value="CAA2983334.1"/>
    <property type="molecule type" value="Genomic_DNA"/>
</dbReference>
<evidence type="ECO:0000313" key="6">
    <source>
        <dbReference type="EMBL" id="CAA2983334.1"/>
    </source>
</evidence>
<dbReference type="PANTHER" id="PTHR31744:SF210">
    <property type="entry name" value="NAC DOMAIN-CONTAINING PROTEIN 86-LIKE"/>
    <property type="match status" value="1"/>
</dbReference>
<evidence type="ECO:0000256" key="3">
    <source>
        <dbReference type="ARBA" id="ARBA00023163"/>
    </source>
</evidence>
<evidence type="ECO:0000256" key="2">
    <source>
        <dbReference type="ARBA" id="ARBA00023125"/>
    </source>
</evidence>
<feature type="domain" description="NAC" evidence="5">
    <location>
        <begin position="1"/>
        <end position="112"/>
    </location>
</feature>
<dbReference type="PROSITE" id="PS51005">
    <property type="entry name" value="NAC"/>
    <property type="match status" value="1"/>
</dbReference>
<keyword evidence="4" id="KW-0539">Nucleus</keyword>
<comment type="caution">
    <text evidence="6">The sequence shown here is derived from an EMBL/GenBank/DDBJ whole genome shotgun (WGS) entry which is preliminary data.</text>
</comment>
<dbReference type="GO" id="GO:0003677">
    <property type="term" value="F:DNA binding"/>
    <property type="evidence" value="ECO:0007669"/>
    <property type="project" value="UniProtKB-KW"/>
</dbReference>
<dbReference type="AlphaFoldDB" id="A0A8S0RTA1"/>
<dbReference type="PANTHER" id="PTHR31744">
    <property type="entry name" value="PROTEIN CUP-SHAPED COTYLEDON 2-RELATED"/>
    <property type="match status" value="1"/>
</dbReference>
<feature type="non-terminal residue" evidence="6">
    <location>
        <position position="112"/>
    </location>
</feature>
<evidence type="ECO:0000256" key="4">
    <source>
        <dbReference type="ARBA" id="ARBA00023242"/>
    </source>
</evidence>
<name>A0A8S0RTA1_OLEEU</name>
<protein>
    <submittedName>
        <fullName evidence="6">NAC domain-containing 91</fullName>
    </submittedName>
</protein>
<dbReference type="Gramene" id="OE9D003455T1">
    <property type="protein sequence ID" value="OE9D003455C1"/>
    <property type="gene ID" value="OE9D003455"/>
</dbReference>
<keyword evidence="3" id="KW-0804">Transcription</keyword>